<keyword evidence="3 7" id="KW-0479">Metal-binding</keyword>
<dbReference type="GO" id="GO:0016491">
    <property type="term" value="F:oxidoreductase activity"/>
    <property type="evidence" value="ECO:0007669"/>
    <property type="project" value="InterPro"/>
</dbReference>
<evidence type="ECO:0000313" key="8">
    <source>
        <dbReference type="EMBL" id="ATW24670.1"/>
    </source>
</evidence>
<keyword evidence="5 7" id="KW-0411">Iron-sulfur</keyword>
<dbReference type="GO" id="GO:0046872">
    <property type="term" value="F:metal ion binding"/>
    <property type="evidence" value="ECO:0007669"/>
    <property type="project" value="UniProtKB-KW"/>
</dbReference>
<evidence type="ECO:0000313" key="9">
    <source>
        <dbReference type="Proteomes" id="UP000323521"/>
    </source>
</evidence>
<evidence type="ECO:0000256" key="5">
    <source>
        <dbReference type="ARBA" id="ARBA00023014"/>
    </source>
</evidence>
<dbReference type="CDD" id="cd03064">
    <property type="entry name" value="TRX_Fd_NuoE"/>
    <property type="match status" value="1"/>
</dbReference>
<proteinExistence type="inferred from homology"/>
<comment type="cofactor">
    <cofactor evidence="7">
        <name>[2Fe-2S] cluster</name>
        <dbReference type="ChEBI" id="CHEBI:190135"/>
    </cofactor>
    <text evidence="7">Binds 1 [2Fe-2S] cluster.</text>
</comment>
<dbReference type="SUPFAM" id="SSF52833">
    <property type="entry name" value="Thioredoxin-like"/>
    <property type="match status" value="1"/>
</dbReference>
<keyword evidence="9" id="KW-1185">Reference proteome</keyword>
<keyword evidence="4 7" id="KW-0408">Iron</keyword>
<dbReference type="Proteomes" id="UP000323521">
    <property type="component" value="Chromosome"/>
</dbReference>
<dbReference type="OrthoDB" id="9807941at2"/>
<sequence length="159" mass="17356">MSACCQERTVDQGQLDQILQLYQGQPSALIEVLHQVQEIIGYLPREVQGKIAKALGVSRGEVYSVVSFYSHFTIKPKGKYQVCMCKGTACYVKGSPEILDRFEKELGIEAGDTTDDGKYSLEVVRCLGACGLGPVMTVNGNAHGLLKPEKALAVLKKYV</sequence>
<dbReference type="PIRSF" id="PIRSF000216">
    <property type="entry name" value="NADH_DH_24kDa"/>
    <property type="match status" value="1"/>
</dbReference>
<dbReference type="Gene3D" id="3.40.30.10">
    <property type="entry name" value="Glutaredoxin"/>
    <property type="match status" value="1"/>
</dbReference>
<dbReference type="Gene3D" id="1.10.10.1590">
    <property type="entry name" value="NADH-quinone oxidoreductase subunit E"/>
    <property type="match status" value="1"/>
</dbReference>
<feature type="binding site" evidence="7">
    <location>
        <position position="90"/>
    </location>
    <ligand>
        <name>[2Fe-2S] cluster</name>
        <dbReference type="ChEBI" id="CHEBI:190135"/>
    </ligand>
</feature>
<dbReference type="InterPro" id="IPR002023">
    <property type="entry name" value="NuoE-like"/>
</dbReference>
<name>A0A3G1KQF3_FORW1</name>
<evidence type="ECO:0000256" key="6">
    <source>
        <dbReference type="ARBA" id="ARBA00034078"/>
    </source>
</evidence>
<evidence type="ECO:0000256" key="3">
    <source>
        <dbReference type="ARBA" id="ARBA00022723"/>
    </source>
</evidence>
<dbReference type="KEGG" id="fwa:DCMF_07665"/>
<dbReference type="GO" id="GO:0051537">
    <property type="term" value="F:2 iron, 2 sulfur cluster binding"/>
    <property type="evidence" value="ECO:0007669"/>
    <property type="project" value="UniProtKB-KW"/>
</dbReference>
<evidence type="ECO:0000256" key="2">
    <source>
        <dbReference type="ARBA" id="ARBA00022714"/>
    </source>
</evidence>
<dbReference type="InterPro" id="IPR036249">
    <property type="entry name" value="Thioredoxin-like_sf"/>
</dbReference>
<protein>
    <submittedName>
        <fullName evidence="8">NAD(P)H-dependent oxidoreductase subunit E</fullName>
    </submittedName>
</protein>
<accession>A0A3G1KQF3</accession>
<feature type="binding site" evidence="7">
    <location>
        <position position="130"/>
    </location>
    <ligand>
        <name>[2Fe-2S] cluster</name>
        <dbReference type="ChEBI" id="CHEBI:190135"/>
    </ligand>
</feature>
<gene>
    <name evidence="8" type="ORF">DCMF_07665</name>
</gene>
<dbReference type="RefSeq" id="WP_148133887.1">
    <property type="nucleotide sequence ID" value="NZ_CP017634.1"/>
</dbReference>
<dbReference type="InterPro" id="IPR028431">
    <property type="entry name" value="NADP_DH_HndA-like"/>
</dbReference>
<reference evidence="8 9" key="1">
    <citation type="submission" date="2016-10" db="EMBL/GenBank/DDBJ databases">
        <title>Complete Genome Sequence of Peptococcaceae strain DCMF.</title>
        <authorList>
            <person name="Edwards R.J."/>
            <person name="Holland S.I."/>
            <person name="Deshpande N.P."/>
            <person name="Wong Y.K."/>
            <person name="Ertan H."/>
            <person name="Manefield M."/>
            <person name="Russell T.L."/>
            <person name="Lee M.J."/>
        </authorList>
    </citation>
    <scope>NUCLEOTIDE SEQUENCE [LARGE SCALE GENOMIC DNA]</scope>
    <source>
        <strain evidence="8 9">DCMF</strain>
    </source>
</reference>
<dbReference type="InterPro" id="IPR041921">
    <property type="entry name" value="NuoE_N"/>
</dbReference>
<organism evidence="8 9">
    <name type="scientific">Formimonas warabiya</name>
    <dbReference type="NCBI Taxonomy" id="1761012"/>
    <lineage>
        <taxon>Bacteria</taxon>
        <taxon>Bacillati</taxon>
        <taxon>Bacillota</taxon>
        <taxon>Clostridia</taxon>
        <taxon>Eubacteriales</taxon>
        <taxon>Peptococcaceae</taxon>
        <taxon>Candidatus Formimonas</taxon>
    </lineage>
</organism>
<feature type="binding site" evidence="7">
    <location>
        <position position="126"/>
    </location>
    <ligand>
        <name>[2Fe-2S] cluster</name>
        <dbReference type="ChEBI" id="CHEBI:190135"/>
    </ligand>
</feature>
<dbReference type="PANTHER" id="PTHR43342:SF2">
    <property type="entry name" value="POTENTIAL NAD-REDUCING HYDROGENASE SUBUNIT"/>
    <property type="match status" value="1"/>
</dbReference>
<dbReference type="EMBL" id="CP017634">
    <property type="protein sequence ID" value="ATW24670.1"/>
    <property type="molecule type" value="Genomic_DNA"/>
</dbReference>
<comment type="similarity">
    <text evidence="1">Belongs to the complex I 24 kDa subunit family.</text>
</comment>
<evidence type="ECO:0000256" key="1">
    <source>
        <dbReference type="ARBA" id="ARBA00010643"/>
    </source>
</evidence>
<keyword evidence="2 7" id="KW-0001">2Fe-2S</keyword>
<evidence type="ECO:0000256" key="7">
    <source>
        <dbReference type="PIRSR" id="PIRSR000216-1"/>
    </source>
</evidence>
<dbReference type="Pfam" id="PF01257">
    <property type="entry name" value="2Fe-2S_thioredx"/>
    <property type="match status" value="1"/>
</dbReference>
<dbReference type="PANTHER" id="PTHR43342">
    <property type="entry name" value="NADH-QUINONE OXIDOREDUCTASE, E SUBUNIT"/>
    <property type="match status" value="1"/>
</dbReference>
<comment type="cofactor">
    <cofactor evidence="6">
        <name>[2Fe-2S] cluster</name>
        <dbReference type="ChEBI" id="CHEBI:190135"/>
    </cofactor>
</comment>
<feature type="binding site" evidence="7">
    <location>
        <position position="85"/>
    </location>
    <ligand>
        <name>[2Fe-2S] cluster</name>
        <dbReference type="ChEBI" id="CHEBI:190135"/>
    </ligand>
</feature>
<dbReference type="InterPro" id="IPR042128">
    <property type="entry name" value="NuoE_dom"/>
</dbReference>
<dbReference type="AlphaFoldDB" id="A0A3G1KQF3"/>
<evidence type="ECO:0000256" key="4">
    <source>
        <dbReference type="ARBA" id="ARBA00023004"/>
    </source>
</evidence>
<dbReference type="FunFam" id="1.10.10.1590:FF:000001">
    <property type="entry name" value="NADH-quinone oxidoreductase subunit E"/>
    <property type="match status" value="1"/>
</dbReference>